<name>J9H384_9ZZZZ</name>
<dbReference type="Pfam" id="PF10988">
    <property type="entry name" value="DUF2807"/>
    <property type="match status" value="2"/>
</dbReference>
<proteinExistence type="predicted"/>
<organism evidence="2">
    <name type="scientific">gut metagenome</name>
    <dbReference type="NCBI Taxonomy" id="749906"/>
    <lineage>
        <taxon>unclassified sequences</taxon>
        <taxon>metagenomes</taxon>
        <taxon>organismal metagenomes</taxon>
    </lineage>
</organism>
<comment type="caution">
    <text evidence="2">The sequence shown here is derived from an EMBL/GenBank/DDBJ whole genome shotgun (WGS) entry which is preliminary data.</text>
</comment>
<dbReference type="PANTHER" id="PTHR39200:SF1">
    <property type="entry name" value="AUTO-TRANSPORTER ADHESIN HEAD GIN DOMAIN-CONTAINING PROTEIN-RELATED"/>
    <property type="match status" value="1"/>
</dbReference>
<evidence type="ECO:0000259" key="1">
    <source>
        <dbReference type="Pfam" id="PF10988"/>
    </source>
</evidence>
<dbReference type="PANTHER" id="PTHR39200">
    <property type="entry name" value="HYPOTHETICAL EXPORTED PROTEIN"/>
    <property type="match status" value="1"/>
</dbReference>
<feature type="domain" description="Putative auto-transporter adhesin head GIN" evidence="1">
    <location>
        <begin position="211"/>
        <end position="312"/>
    </location>
</feature>
<protein>
    <recommendedName>
        <fullName evidence="1">Putative auto-transporter adhesin head GIN domain-containing protein</fullName>
    </recommendedName>
</protein>
<feature type="domain" description="Putative auto-transporter adhesin head GIN" evidence="1">
    <location>
        <begin position="44"/>
        <end position="208"/>
    </location>
</feature>
<accession>J9H384</accession>
<evidence type="ECO:0000313" key="2">
    <source>
        <dbReference type="EMBL" id="EJX10423.1"/>
    </source>
</evidence>
<reference evidence="2" key="1">
    <citation type="journal article" date="2012" name="PLoS ONE">
        <title>Gene sets for utilization of primary and secondary nutrition supplies in the distal gut of endangered iberian lynx.</title>
        <authorList>
            <person name="Alcaide M."/>
            <person name="Messina E."/>
            <person name="Richter M."/>
            <person name="Bargiela R."/>
            <person name="Peplies J."/>
            <person name="Huws S.A."/>
            <person name="Newbold C.J."/>
            <person name="Golyshin P.N."/>
            <person name="Simon M.A."/>
            <person name="Lopez G."/>
            <person name="Yakimov M.M."/>
            <person name="Ferrer M."/>
        </authorList>
    </citation>
    <scope>NUCLEOTIDE SEQUENCE</scope>
</reference>
<dbReference type="AlphaFoldDB" id="J9H384"/>
<dbReference type="Gene3D" id="2.160.20.120">
    <property type="match status" value="2"/>
</dbReference>
<sequence length="320" mass="34040">MKKEVFVLLGMVCLSFGLLQTVTAQERIVANKRHITRTVEVGSFDHIRLNGSSELFFTPTSGKQHLKLTLPNNLVDVVQVYVKDRTLVLEMKPHTSVVLKNGSRVELQVSAPMVESATLNGSGDIHFSAPVDSRKPLELTVNGSGDMDSRNIKVASLKATVNGSGDINLGDIEASRIQTTVNGSGDLTVAGIKAERANAAVNGSGDLSWRNVTADDIQTEVNGSGDVQLSDVTAQSVNGSVSGSGDLELNGCSEEAHYVLAGSGDISASRLKAKQVTARIAHGSGDIHCHASESIVMTQKRNGNSITYTGNPKRVERNNY</sequence>
<dbReference type="InterPro" id="IPR021255">
    <property type="entry name" value="DUF2807"/>
</dbReference>
<dbReference type="EMBL" id="AMCI01000187">
    <property type="protein sequence ID" value="EJX10423.1"/>
    <property type="molecule type" value="Genomic_DNA"/>
</dbReference>
<gene>
    <name evidence="2" type="ORF">EVA_01283</name>
</gene>